<dbReference type="EMBL" id="CAVMJV010000034">
    <property type="protein sequence ID" value="CAK5077935.1"/>
    <property type="molecule type" value="Genomic_DNA"/>
</dbReference>
<accession>A0ACB0ZIA7</accession>
<dbReference type="Proteomes" id="UP001497535">
    <property type="component" value="Unassembled WGS sequence"/>
</dbReference>
<gene>
    <name evidence="1" type="ORF">MENTE1834_LOCUS24967</name>
</gene>
<keyword evidence="2" id="KW-1185">Reference proteome</keyword>
<proteinExistence type="predicted"/>
<evidence type="ECO:0000313" key="1">
    <source>
        <dbReference type="EMBL" id="CAK5077935.1"/>
    </source>
</evidence>
<evidence type="ECO:0000313" key="2">
    <source>
        <dbReference type="Proteomes" id="UP001497535"/>
    </source>
</evidence>
<reference evidence="1" key="1">
    <citation type="submission" date="2023-11" db="EMBL/GenBank/DDBJ databases">
        <authorList>
            <person name="Poullet M."/>
        </authorList>
    </citation>
    <scope>NUCLEOTIDE SEQUENCE</scope>
    <source>
        <strain evidence="1">E1834</strain>
    </source>
</reference>
<protein>
    <submittedName>
        <fullName evidence="1">Uncharacterized protein</fullName>
    </submittedName>
</protein>
<name>A0ACB0ZIA7_MELEN</name>
<comment type="caution">
    <text evidence="1">The sequence shown here is derived from an EMBL/GenBank/DDBJ whole genome shotgun (WGS) entry which is preliminary data.</text>
</comment>
<sequence>MKLPIALRPHRLLFVIPAEALLLYHLLQYLLLFLHVPHYFLLVMELPIALRHHRLLFVIHVVYLLAYLLPQYLLR</sequence>
<organism evidence="1 2">
    <name type="scientific">Meloidogyne enterolobii</name>
    <name type="common">Root-knot nematode worm</name>
    <name type="synonym">Meloidogyne mayaguensis</name>
    <dbReference type="NCBI Taxonomy" id="390850"/>
    <lineage>
        <taxon>Eukaryota</taxon>
        <taxon>Metazoa</taxon>
        <taxon>Ecdysozoa</taxon>
        <taxon>Nematoda</taxon>
        <taxon>Chromadorea</taxon>
        <taxon>Rhabditida</taxon>
        <taxon>Tylenchina</taxon>
        <taxon>Tylenchomorpha</taxon>
        <taxon>Tylenchoidea</taxon>
        <taxon>Meloidogynidae</taxon>
        <taxon>Meloidogyninae</taxon>
        <taxon>Meloidogyne</taxon>
    </lineage>
</organism>